<dbReference type="SUPFAM" id="SSF48464">
    <property type="entry name" value="ENTH/VHS domain"/>
    <property type="match status" value="1"/>
</dbReference>
<feature type="compositionally biased region" description="Basic residues" evidence="3">
    <location>
        <begin position="465"/>
        <end position="511"/>
    </location>
</feature>
<evidence type="ECO:0000256" key="3">
    <source>
        <dbReference type="SAM" id="MobiDB-lite"/>
    </source>
</evidence>
<dbReference type="eggNOG" id="KOG0132">
    <property type="taxonomic scope" value="Eukaryota"/>
</dbReference>
<reference evidence="7" key="2">
    <citation type="journal article" date="2014" name="Nat. Commun.">
        <title>The cavefish genome reveals candidate genes for eye loss.</title>
        <authorList>
            <person name="McGaugh S.E."/>
            <person name="Gross J.B."/>
            <person name="Aken B."/>
            <person name="Blin M."/>
            <person name="Borowsky R."/>
            <person name="Chalopin D."/>
            <person name="Hinaux H."/>
            <person name="Jeffery W.R."/>
            <person name="Keene A."/>
            <person name="Ma L."/>
            <person name="Minx P."/>
            <person name="Murphy D."/>
            <person name="O'Quin K.E."/>
            <person name="Retaux S."/>
            <person name="Rohner N."/>
            <person name="Searle S.M."/>
            <person name="Stahl B.A."/>
            <person name="Tabin C."/>
            <person name="Volff J.N."/>
            <person name="Yoshizawa M."/>
            <person name="Warren W.C."/>
        </authorList>
    </citation>
    <scope>NUCLEOTIDE SEQUENCE [LARGE SCALE GENOMIC DNA]</scope>
    <source>
        <strain evidence="7">female</strain>
    </source>
</reference>
<feature type="region of interest" description="Disordered" evidence="3">
    <location>
        <begin position="443"/>
        <end position="557"/>
    </location>
</feature>
<dbReference type="Proteomes" id="UP000018467">
    <property type="component" value="Unassembled WGS sequence"/>
</dbReference>
<dbReference type="InterPro" id="IPR008942">
    <property type="entry name" value="ENTH_VHS"/>
</dbReference>
<dbReference type="Ensembl" id="ENSAMXT00000002000.2">
    <property type="protein sequence ID" value="ENSAMXP00000002000.2"/>
    <property type="gene ID" value="ENSAMXG00000001958.2"/>
</dbReference>
<dbReference type="SMART" id="SM00582">
    <property type="entry name" value="RPR"/>
    <property type="match status" value="1"/>
</dbReference>
<dbReference type="AlphaFoldDB" id="W5K339"/>
<accession>W5K339</accession>
<dbReference type="STRING" id="7994.ENSAMXP00000002000"/>
<dbReference type="PROSITE" id="PS50102">
    <property type="entry name" value="RRM"/>
    <property type="match status" value="1"/>
</dbReference>
<evidence type="ECO:0000313" key="6">
    <source>
        <dbReference type="Ensembl" id="ENSAMXP00000002000.2"/>
    </source>
</evidence>
<dbReference type="InterPro" id="IPR000504">
    <property type="entry name" value="RRM_dom"/>
</dbReference>
<dbReference type="Pfam" id="PF00076">
    <property type="entry name" value="RRM_1"/>
    <property type="match status" value="1"/>
</dbReference>
<name>W5K339_ASTMX</name>
<dbReference type="InterPro" id="IPR035979">
    <property type="entry name" value="RBD_domain_sf"/>
</dbReference>
<dbReference type="GO" id="GO:0003723">
    <property type="term" value="F:RNA binding"/>
    <property type="evidence" value="ECO:0007669"/>
    <property type="project" value="UniProtKB-UniRule"/>
</dbReference>
<dbReference type="PANTHER" id="PTHR23140">
    <property type="entry name" value="RNA PROCESSING PROTEIN LD23810P"/>
    <property type="match status" value="1"/>
</dbReference>
<sequence>MDAVKAFNVEMLSMMDMKPPISRAKMMSITKAGIKAIKLYKHVVQIIEKFIKRCGPELKVPGLYVVDSIIRQSRHQFGEDKDVFGPRFLKNMNETFQSLYQCPPDDKAKILRVLNLWQKNSVFGMDVIQPLLDLATASFTPVLENGTTLEGSPAAQLPSVSVPAALDQPVTTRIFSEQPNPAALPQLQNLNALPQQQPQVQNPAVIPQIPQFQNLNALPQQLPQVQNPAIMPQIPQFQNLATMPQIPQHHNPTALPQLQNPSTVQPLQNVAALPQQQSPAAAPPLQNPAALAAVTQFLQSAQGLNLQQMLQNLQQGGANAQPAAQTAAPTQQKSSIAKVLLDRFDYDEEPDAVEEPTQEETTPAVSAAVNLEALQQALQAHLLGQLSSQLLPNEQAAPQNLPVPQTVAGLVQANGQGQAILPHSQLQGASETLQTQNHGHVEAELPDVPLESPQPRRDERDSRYSRRSRSRSPRRRSSSHSRRSRSGSRSRRSRFRRSRSRSRERRRGSPRRRADDRRTDDRRRDDRRVDDRRADDRRADDRHERERKQKGFPSTKRETLTVCSTTLWIGQLDKKTQQQDVTSLIEEFGQVESVNMIPPRGCAYVVMVHRQDAYTALTKLSRGSAKINHKPFKIAWALNKGVNSRFKKYWDVDLGVTYIPWSKLKTAEILGLREGGTLDQDSFKPEWVSMLDDLLKPVGDNRGKLEGGDGEGAAVAAAGPQVPVVNVEVARSPAAVTPAVTSPPHKHLGKKNYTCTHHPVGVGITEHLTI</sequence>
<reference evidence="6" key="3">
    <citation type="submission" date="2025-08" db="UniProtKB">
        <authorList>
            <consortium name="Ensembl"/>
        </authorList>
    </citation>
    <scope>IDENTIFICATION</scope>
</reference>
<dbReference type="InterPro" id="IPR012677">
    <property type="entry name" value="Nucleotide-bd_a/b_plait_sf"/>
</dbReference>
<dbReference type="SMART" id="SM00360">
    <property type="entry name" value="RRM"/>
    <property type="match status" value="1"/>
</dbReference>
<keyword evidence="7" id="KW-1185">Reference proteome</keyword>
<evidence type="ECO:0000256" key="1">
    <source>
        <dbReference type="ARBA" id="ARBA00022884"/>
    </source>
</evidence>
<proteinExistence type="predicted"/>
<reference evidence="7" key="1">
    <citation type="submission" date="2013-03" db="EMBL/GenBank/DDBJ databases">
        <authorList>
            <person name="Jeffery W."/>
            <person name="Warren W."/>
            <person name="Wilson R.K."/>
        </authorList>
    </citation>
    <scope>NUCLEOTIDE SEQUENCE</scope>
    <source>
        <strain evidence="7">female</strain>
    </source>
</reference>
<evidence type="ECO:0000256" key="2">
    <source>
        <dbReference type="PROSITE-ProRule" id="PRU00176"/>
    </source>
</evidence>
<dbReference type="GO" id="GO:2000805">
    <property type="term" value="P:negative regulation of termination of RNA polymerase II transcription, poly(A)-coupled"/>
    <property type="evidence" value="ECO:0007669"/>
    <property type="project" value="TreeGrafter"/>
</dbReference>
<feature type="domain" description="RRM" evidence="4">
    <location>
        <begin position="565"/>
        <end position="639"/>
    </location>
</feature>
<organism evidence="6 7">
    <name type="scientific">Astyanax mexicanus</name>
    <name type="common">Blind cave fish</name>
    <name type="synonym">Astyanax fasciatus mexicanus</name>
    <dbReference type="NCBI Taxonomy" id="7994"/>
    <lineage>
        <taxon>Eukaryota</taxon>
        <taxon>Metazoa</taxon>
        <taxon>Chordata</taxon>
        <taxon>Craniata</taxon>
        <taxon>Vertebrata</taxon>
        <taxon>Euteleostomi</taxon>
        <taxon>Actinopterygii</taxon>
        <taxon>Neopterygii</taxon>
        <taxon>Teleostei</taxon>
        <taxon>Ostariophysi</taxon>
        <taxon>Characiformes</taxon>
        <taxon>Characoidei</taxon>
        <taxon>Acestrorhamphidae</taxon>
        <taxon>Acestrorhamphinae</taxon>
        <taxon>Astyanax</taxon>
    </lineage>
</organism>
<dbReference type="PROSITE" id="PS51391">
    <property type="entry name" value="CID"/>
    <property type="match status" value="1"/>
</dbReference>
<dbReference type="InterPro" id="IPR051485">
    <property type="entry name" value="SR-CTD_assoc_factor"/>
</dbReference>
<dbReference type="InParanoid" id="W5K339"/>
<dbReference type="GeneTree" id="ENSGT00530000063946"/>
<dbReference type="PANTHER" id="PTHR23140:SF3">
    <property type="entry name" value="SR-RELATED AND CTD-ASSOCIATED FACTOR 4"/>
    <property type="match status" value="1"/>
</dbReference>
<dbReference type="Pfam" id="PF04818">
    <property type="entry name" value="CID"/>
    <property type="match status" value="1"/>
</dbReference>
<evidence type="ECO:0000313" key="7">
    <source>
        <dbReference type="Proteomes" id="UP000018467"/>
    </source>
</evidence>
<dbReference type="FunFam" id="1.25.40.90:FF:000004">
    <property type="entry name" value="splicing factor, arginine/serine-rich 15"/>
    <property type="match status" value="1"/>
</dbReference>
<dbReference type="Bgee" id="ENSAMXG00000001958">
    <property type="expression patterns" value="Expressed in olfactory epithelium and 14 other cell types or tissues"/>
</dbReference>
<reference evidence="6" key="4">
    <citation type="submission" date="2025-09" db="UniProtKB">
        <authorList>
            <consortium name="Ensembl"/>
        </authorList>
    </citation>
    <scope>IDENTIFICATION</scope>
</reference>
<feature type="compositionally biased region" description="Basic and acidic residues" evidence="3">
    <location>
        <begin position="512"/>
        <end position="557"/>
    </location>
</feature>
<feature type="compositionally biased region" description="Basic and acidic residues" evidence="3">
    <location>
        <begin position="454"/>
        <end position="464"/>
    </location>
</feature>
<feature type="domain" description="CID" evidence="5">
    <location>
        <begin position="1"/>
        <end position="139"/>
    </location>
</feature>
<dbReference type="GO" id="GO:0005634">
    <property type="term" value="C:nucleus"/>
    <property type="evidence" value="ECO:0007669"/>
    <property type="project" value="TreeGrafter"/>
</dbReference>
<protein>
    <submittedName>
        <fullName evidence="6">SR-related CTD-associated factor 4b</fullName>
    </submittedName>
</protein>
<keyword evidence="1 2" id="KW-0694">RNA-binding</keyword>
<dbReference type="SUPFAM" id="SSF54928">
    <property type="entry name" value="RNA-binding domain, RBD"/>
    <property type="match status" value="1"/>
</dbReference>
<evidence type="ECO:0000259" key="5">
    <source>
        <dbReference type="PROSITE" id="PS51391"/>
    </source>
</evidence>
<dbReference type="FunCoup" id="W5K339">
    <property type="interactions" value="56"/>
</dbReference>
<dbReference type="Gene3D" id="3.30.70.330">
    <property type="match status" value="1"/>
</dbReference>
<evidence type="ECO:0000259" key="4">
    <source>
        <dbReference type="PROSITE" id="PS50102"/>
    </source>
</evidence>
<dbReference type="Gene3D" id="1.25.40.90">
    <property type="match status" value="1"/>
</dbReference>
<dbReference type="InterPro" id="IPR006569">
    <property type="entry name" value="CID_dom"/>
</dbReference>
<dbReference type="GO" id="GO:1990269">
    <property type="term" value="F:RNA polymerase II C-terminal domain phosphoserine binding"/>
    <property type="evidence" value="ECO:0007669"/>
    <property type="project" value="TreeGrafter"/>
</dbReference>
<dbReference type="HOGENOM" id="CLU_005263_3_0_1"/>